<dbReference type="GO" id="GO:0005634">
    <property type="term" value="C:nucleus"/>
    <property type="evidence" value="ECO:0007669"/>
    <property type="project" value="TreeGrafter"/>
</dbReference>
<feature type="domain" description="K Homology" evidence="2">
    <location>
        <begin position="142"/>
        <end position="210"/>
    </location>
</feature>
<sequence>MIVCRSLSSVVHLWRAVNVTEVLSKPRVLFQSRISYHRLVQMRNTGKMKAKVGMEKQRTAAPVWRPICIQSSSSEEYTVETESELGNPYSKDIEVTTDVSVSKTSTSGGTENEIQIEYLEAKQTELSVMDSVLNSQTIKKDEFHSVTVQVDASLIRFIKGKGGSMQRKIEVETGVKIVFPSSREDNYISIEGVSVENVTKASEKIHIVLEEVVQSPSLDYSHFISLPLAINTELVDKLNNFQNSILGDVDANQDGNVNSSSNEDCLIDEDDNDFQPQGDCNVSVALKVQDDKEHVGVSIKKVSYKPKSQKSLALEGMGIDRSIFIKPKTFHLTVLMLKLWNKERVATATKVLQSISSKVVDALDGRPVSLRLKGLDCMKGSPAKARVLYVPVEEIGEEGRLLRACKVITDAYVEAGLVLDRDARQTLRLHATVMNARHRKSKSWRNMRFDTFDARDIIKKYGTKDWGEYLIRETHLSQRFAFDESGYYHCCTSIPFPENMQIE</sequence>
<evidence type="ECO:0000256" key="1">
    <source>
        <dbReference type="PROSITE-ProRule" id="PRU00117"/>
    </source>
</evidence>
<gene>
    <name evidence="3" type="ORF">QJS04_geneDACA002715</name>
</gene>
<dbReference type="GO" id="GO:0006355">
    <property type="term" value="P:regulation of DNA-templated transcription"/>
    <property type="evidence" value="ECO:0007669"/>
    <property type="project" value="TreeGrafter"/>
</dbReference>
<organism evidence="3 4">
    <name type="scientific">Acorus gramineus</name>
    <name type="common">Dwarf sweet flag</name>
    <dbReference type="NCBI Taxonomy" id="55184"/>
    <lineage>
        <taxon>Eukaryota</taxon>
        <taxon>Viridiplantae</taxon>
        <taxon>Streptophyta</taxon>
        <taxon>Embryophyta</taxon>
        <taxon>Tracheophyta</taxon>
        <taxon>Spermatophyta</taxon>
        <taxon>Magnoliopsida</taxon>
        <taxon>Liliopsida</taxon>
        <taxon>Acoraceae</taxon>
        <taxon>Acorus</taxon>
    </lineage>
</organism>
<name>A0AAV9AQL7_ACOGR</name>
<evidence type="ECO:0000259" key="2">
    <source>
        <dbReference type="SMART" id="SM00322"/>
    </source>
</evidence>
<dbReference type="Gene3D" id="3.30.1370.10">
    <property type="entry name" value="K Homology domain, type 1"/>
    <property type="match status" value="1"/>
</dbReference>
<reference evidence="3" key="2">
    <citation type="submission" date="2023-06" db="EMBL/GenBank/DDBJ databases">
        <authorList>
            <person name="Ma L."/>
            <person name="Liu K.-W."/>
            <person name="Li Z."/>
            <person name="Hsiao Y.-Y."/>
            <person name="Qi Y."/>
            <person name="Fu T."/>
            <person name="Tang G."/>
            <person name="Zhang D."/>
            <person name="Sun W.-H."/>
            <person name="Liu D.-K."/>
            <person name="Li Y."/>
            <person name="Chen G.-Z."/>
            <person name="Liu X.-D."/>
            <person name="Liao X.-Y."/>
            <person name="Jiang Y.-T."/>
            <person name="Yu X."/>
            <person name="Hao Y."/>
            <person name="Huang J."/>
            <person name="Zhao X.-W."/>
            <person name="Ke S."/>
            <person name="Chen Y.-Y."/>
            <person name="Wu W.-L."/>
            <person name="Hsu J.-L."/>
            <person name="Lin Y.-F."/>
            <person name="Huang M.-D."/>
            <person name="Li C.-Y."/>
            <person name="Huang L."/>
            <person name="Wang Z.-W."/>
            <person name="Zhao X."/>
            <person name="Zhong W.-Y."/>
            <person name="Peng D.-H."/>
            <person name="Ahmad S."/>
            <person name="Lan S."/>
            <person name="Zhang J.-S."/>
            <person name="Tsai W.-C."/>
            <person name="Van De Peer Y."/>
            <person name="Liu Z.-J."/>
        </authorList>
    </citation>
    <scope>NUCLEOTIDE SEQUENCE</scope>
    <source>
        <strain evidence="3">SCP</strain>
        <tissue evidence="3">Leaves</tissue>
    </source>
</reference>
<dbReference type="EMBL" id="JAUJYN010000007">
    <property type="protein sequence ID" value="KAK1266405.1"/>
    <property type="molecule type" value="Genomic_DNA"/>
</dbReference>
<dbReference type="Pfam" id="PF10469">
    <property type="entry name" value="AKAP7_NLS"/>
    <property type="match status" value="1"/>
</dbReference>
<evidence type="ECO:0000313" key="4">
    <source>
        <dbReference type="Proteomes" id="UP001179952"/>
    </source>
</evidence>
<dbReference type="PANTHER" id="PTHR13360">
    <property type="entry name" value="ACTIVATING SIGNAL COINTEGRATOR 1 COMPLEX SUBUNIT 1"/>
    <property type="match status" value="1"/>
</dbReference>
<dbReference type="GO" id="GO:0003723">
    <property type="term" value="F:RNA binding"/>
    <property type="evidence" value="ECO:0007669"/>
    <property type="project" value="UniProtKB-UniRule"/>
</dbReference>
<protein>
    <recommendedName>
        <fullName evidence="2">K Homology domain-containing protein</fullName>
    </recommendedName>
</protein>
<dbReference type="SMART" id="SM00322">
    <property type="entry name" value="KH"/>
    <property type="match status" value="1"/>
</dbReference>
<dbReference type="InterPro" id="IPR009097">
    <property type="entry name" value="Cyclic_Pdiesterase"/>
</dbReference>
<dbReference type="GO" id="GO:0006307">
    <property type="term" value="P:DNA alkylation repair"/>
    <property type="evidence" value="ECO:0007669"/>
    <property type="project" value="InterPro"/>
</dbReference>
<dbReference type="SUPFAM" id="SSF54791">
    <property type="entry name" value="Eukaryotic type KH-domain (KH-domain type I)"/>
    <property type="match status" value="1"/>
</dbReference>
<keyword evidence="1" id="KW-0694">RNA-binding</keyword>
<dbReference type="Pfam" id="PF00013">
    <property type="entry name" value="KH_1"/>
    <property type="match status" value="1"/>
</dbReference>
<dbReference type="InterPro" id="IPR019510">
    <property type="entry name" value="AKAP7-like_phosphoesterase"/>
</dbReference>
<comment type="caution">
    <text evidence="3">The sequence shown here is derived from an EMBL/GenBank/DDBJ whole genome shotgun (WGS) entry which is preliminary data.</text>
</comment>
<keyword evidence="4" id="KW-1185">Reference proteome</keyword>
<evidence type="ECO:0000313" key="3">
    <source>
        <dbReference type="EMBL" id="KAK1266405.1"/>
    </source>
</evidence>
<dbReference type="InterPro" id="IPR004088">
    <property type="entry name" value="KH_dom_type_1"/>
</dbReference>
<dbReference type="Proteomes" id="UP001179952">
    <property type="component" value="Unassembled WGS sequence"/>
</dbReference>
<dbReference type="InterPro" id="IPR036612">
    <property type="entry name" value="KH_dom_type_1_sf"/>
</dbReference>
<dbReference type="AlphaFoldDB" id="A0AAV9AQL7"/>
<dbReference type="Gene3D" id="3.90.1140.10">
    <property type="entry name" value="Cyclic phosphodiesterase"/>
    <property type="match status" value="1"/>
</dbReference>
<proteinExistence type="predicted"/>
<dbReference type="InterPro" id="IPR009210">
    <property type="entry name" value="ASCC1"/>
</dbReference>
<dbReference type="PANTHER" id="PTHR13360:SF1">
    <property type="entry name" value="ACTIVATING SIGNAL COINTEGRATOR 1 COMPLEX SUBUNIT 1"/>
    <property type="match status" value="1"/>
</dbReference>
<dbReference type="SUPFAM" id="SSF55144">
    <property type="entry name" value="LigT-like"/>
    <property type="match status" value="1"/>
</dbReference>
<dbReference type="InterPro" id="IPR004087">
    <property type="entry name" value="KH_dom"/>
</dbReference>
<dbReference type="PROSITE" id="PS50084">
    <property type="entry name" value="KH_TYPE_1"/>
    <property type="match status" value="1"/>
</dbReference>
<accession>A0AAV9AQL7</accession>
<reference evidence="3" key="1">
    <citation type="journal article" date="2023" name="Nat. Commun.">
        <title>Diploid and tetraploid genomes of Acorus and the evolution of monocots.</title>
        <authorList>
            <person name="Ma L."/>
            <person name="Liu K.W."/>
            <person name="Li Z."/>
            <person name="Hsiao Y.Y."/>
            <person name="Qi Y."/>
            <person name="Fu T."/>
            <person name="Tang G.D."/>
            <person name="Zhang D."/>
            <person name="Sun W.H."/>
            <person name="Liu D.K."/>
            <person name="Li Y."/>
            <person name="Chen G.Z."/>
            <person name="Liu X.D."/>
            <person name="Liao X.Y."/>
            <person name="Jiang Y.T."/>
            <person name="Yu X."/>
            <person name="Hao Y."/>
            <person name="Huang J."/>
            <person name="Zhao X.W."/>
            <person name="Ke S."/>
            <person name="Chen Y.Y."/>
            <person name="Wu W.L."/>
            <person name="Hsu J.L."/>
            <person name="Lin Y.F."/>
            <person name="Huang M.D."/>
            <person name="Li C.Y."/>
            <person name="Huang L."/>
            <person name="Wang Z.W."/>
            <person name="Zhao X."/>
            <person name="Zhong W.Y."/>
            <person name="Peng D.H."/>
            <person name="Ahmad S."/>
            <person name="Lan S."/>
            <person name="Zhang J.S."/>
            <person name="Tsai W.C."/>
            <person name="Van de Peer Y."/>
            <person name="Liu Z.J."/>
        </authorList>
    </citation>
    <scope>NUCLEOTIDE SEQUENCE</scope>
    <source>
        <strain evidence="3">SCP</strain>
    </source>
</reference>